<keyword evidence="2" id="KW-1185">Reference proteome</keyword>
<sequence>MNPVEFVLQIFEEKFMENLVPNFQNLVIKEKIVTIFLDNRF</sequence>
<dbReference type="EMBL" id="VUJU01012787">
    <property type="protein sequence ID" value="KAF0706785.1"/>
    <property type="molecule type" value="Genomic_DNA"/>
</dbReference>
<evidence type="ECO:0000313" key="1">
    <source>
        <dbReference type="EMBL" id="KAF0706785.1"/>
    </source>
</evidence>
<accession>A0A6G0VRI3</accession>
<evidence type="ECO:0000313" key="2">
    <source>
        <dbReference type="Proteomes" id="UP000478052"/>
    </source>
</evidence>
<name>A0A6G0VRI3_APHCR</name>
<protein>
    <submittedName>
        <fullName evidence="1">Uncharacterized protein</fullName>
    </submittedName>
</protein>
<organism evidence="1 2">
    <name type="scientific">Aphis craccivora</name>
    <name type="common">Cowpea aphid</name>
    <dbReference type="NCBI Taxonomy" id="307492"/>
    <lineage>
        <taxon>Eukaryota</taxon>
        <taxon>Metazoa</taxon>
        <taxon>Ecdysozoa</taxon>
        <taxon>Arthropoda</taxon>
        <taxon>Hexapoda</taxon>
        <taxon>Insecta</taxon>
        <taxon>Pterygota</taxon>
        <taxon>Neoptera</taxon>
        <taxon>Paraneoptera</taxon>
        <taxon>Hemiptera</taxon>
        <taxon>Sternorrhyncha</taxon>
        <taxon>Aphidomorpha</taxon>
        <taxon>Aphidoidea</taxon>
        <taxon>Aphididae</taxon>
        <taxon>Aphidini</taxon>
        <taxon>Aphis</taxon>
        <taxon>Aphis</taxon>
    </lineage>
</organism>
<proteinExistence type="predicted"/>
<dbReference type="AlphaFoldDB" id="A0A6G0VRI3"/>
<dbReference type="Proteomes" id="UP000478052">
    <property type="component" value="Unassembled WGS sequence"/>
</dbReference>
<gene>
    <name evidence="1" type="ORF">FWK35_00038493</name>
</gene>
<reference evidence="1 2" key="1">
    <citation type="submission" date="2019-08" db="EMBL/GenBank/DDBJ databases">
        <title>Whole genome of Aphis craccivora.</title>
        <authorList>
            <person name="Voronova N.V."/>
            <person name="Shulinski R.S."/>
            <person name="Bandarenka Y.V."/>
            <person name="Zhorov D.G."/>
            <person name="Warner D."/>
        </authorList>
    </citation>
    <scope>NUCLEOTIDE SEQUENCE [LARGE SCALE GENOMIC DNA]</scope>
    <source>
        <strain evidence="1">180601</strain>
        <tissue evidence="1">Whole Body</tissue>
    </source>
</reference>
<comment type="caution">
    <text evidence="1">The sequence shown here is derived from an EMBL/GenBank/DDBJ whole genome shotgun (WGS) entry which is preliminary data.</text>
</comment>